<comment type="function">
    <text evidence="4">Dirigent proteins impart stereoselectivity on the phenoxy radical-coupling reaction, yielding optically active lignans from two molecules of coniferyl alcohol in the biosynthesis of lignans, flavonolignans, and alkaloids and thus plays a central role in plant secondary metabolism.</text>
</comment>
<gene>
    <name evidence="5" type="ORF">Pyn_33291</name>
</gene>
<evidence type="ECO:0000256" key="2">
    <source>
        <dbReference type="ARBA" id="ARBA00011738"/>
    </source>
</evidence>
<evidence type="ECO:0000256" key="1">
    <source>
        <dbReference type="ARBA" id="ARBA00010746"/>
    </source>
</evidence>
<evidence type="ECO:0000313" key="6">
    <source>
        <dbReference type="Proteomes" id="UP000250321"/>
    </source>
</evidence>
<name>A0A314Z2C4_PRUYE</name>
<dbReference type="Gene3D" id="2.40.480.10">
    <property type="entry name" value="Allene oxide cyclase-like"/>
    <property type="match status" value="1"/>
</dbReference>
<keyword evidence="3 4" id="KW-0964">Secreted</keyword>
<accession>A0A314Z2C4</accession>
<dbReference type="PANTHER" id="PTHR21495">
    <property type="entry name" value="NUCLEOPORIN-RELATED"/>
    <property type="match status" value="1"/>
</dbReference>
<comment type="subcellular location">
    <subcellularLocation>
        <location evidence="4">Secreted</location>
        <location evidence="4">Extracellular space</location>
        <location evidence="4">Apoplast</location>
    </subcellularLocation>
</comment>
<dbReference type="InterPro" id="IPR044859">
    <property type="entry name" value="Allene_oxi_cyc_Dirigent"/>
</dbReference>
<feature type="signal peptide" evidence="4">
    <location>
        <begin position="1"/>
        <end position="29"/>
    </location>
</feature>
<keyword evidence="4" id="KW-0732">Signal</keyword>
<proteinExistence type="inferred from homology"/>
<organism evidence="5 6">
    <name type="scientific">Prunus yedoensis var. nudiflora</name>
    <dbReference type="NCBI Taxonomy" id="2094558"/>
    <lineage>
        <taxon>Eukaryota</taxon>
        <taxon>Viridiplantae</taxon>
        <taxon>Streptophyta</taxon>
        <taxon>Embryophyta</taxon>
        <taxon>Tracheophyta</taxon>
        <taxon>Spermatophyta</taxon>
        <taxon>Magnoliopsida</taxon>
        <taxon>eudicotyledons</taxon>
        <taxon>Gunneridae</taxon>
        <taxon>Pentapetalae</taxon>
        <taxon>rosids</taxon>
        <taxon>fabids</taxon>
        <taxon>Rosales</taxon>
        <taxon>Rosaceae</taxon>
        <taxon>Amygdaloideae</taxon>
        <taxon>Amygdaleae</taxon>
        <taxon>Prunus</taxon>
    </lineage>
</organism>
<sequence>MARISPILTFQFIISSLLLSSFAMTLVSGENHGFVRSIDPEFLGLQREKLTHIRLYWHDIVGGPHPTAIDVVSPPSKSSPTNFGLVRMFDNALTQGPELSSELVARAQGFYASAAQKELSLLMAQNFAFVQGEFNGSTITLLGRNSVFNKVRELPVIGGSGVFRFARGYAEARTHTFDLTTGDATVEYNIYVLHY</sequence>
<dbReference type="Pfam" id="PF03018">
    <property type="entry name" value="Dirigent"/>
    <property type="match status" value="1"/>
</dbReference>
<evidence type="ECO:0000313" key="5">
    <source>
        <dbReference type="EMBL" id="PQQ11328.1"/>
    </source>
</evidence>
<comment type="caution">
    <text evidence="5">The sequence shown here is derived from an EMBL/GenBank/DDBJ whole genome shotgun (WGS) entry which is preliminary data.</text>
</comment>
<dbReference type="STRING" id="2094558.A0A314Z2C4"/>
<evidence type="ECO:0000256" key="3">
    <source>
        <dbReference type="ARBA" id="ARBA00022525"/>
    </source>
</evidence>
<dbReference type="AlphaFoldDB" id="A0A314Z2C4"/>
<keyword evidence="4" id="KW-0052">Apoplast</keyword>
<evidence type="ECO:0000256" key="4">
    <source>
        <dbReference type="RuleBase" id="RU363099"/>
    </source>
</evidence>
<dbReference type="OrthoDB" id="1864232at2759"/>
<dbReference type="GO" id="GO:0048046">
    <property type="term" value="C:apoplast"/>
    <property type="evidence" value="ECO:0007669"/>
    <property type="project" value="UniProtKB-SubCell"/>
</dbReference>
<reference evidence="5 6" key="1">
    <citation type="submission" date="2018-02" db="EMBL/GenBank/DDBJ databases">
        <title>Draft genome of wild Prunus yedoensis var. nudiflora.</title>
        <authorList>
            <person name="Baek S."/>
            <person name="Kim J.-H."/>
            <person name="Choi K."/>
            <person name="Kim G.-B."/>
            <person name="Cho A."/>
            <person name="Jang H."/>
            <person name="Shin C.-H."/>
            <person name="Yu H.-J."/>
            <person name="Mun J.-H."/>
        </authorList>
    </citation>
    <scope>NUCLEOTIDE SEQUENCE [LARGE SCALE GENOMIC DNA]</scope>
    <source>
        <strain evidence="6">cv. Jeju island</strain>
        <tissue evidence="5">Leaf</tissue>
    </source>
</reference>
<dbReference type="Proteomes" id="UP000250321">
    <property type="component" value="Unassembled WGS sequence"/>
</dbReference>
<comment type="similarity">
    <text evidence="1 4">Belongs to the plant dirigent protein family.</text>
</comment>
<dbReference type="GO" id="GO:0009699">
    <property type="term" value="P:phenylpropanoid biosynthetic process"/>
    <property type="evidence" value="ECO:0007669"/>
    <property type="project" value="UniProtKB-ARBA"/>
</dbReference>
<dbReference type="EMBL" id="PJQY01000401">
    <property type="protein sequence ID" value="PQQ11328.1"/>
    <property type="molecule type" value="Genomic_DNA"/>
</dbReference>
<protein>
    <recommendedName>
        <fullName evidence="4">Dirigent protein</fullName>
    </recommendedName>
</protein>
<dbReference type="InterPro" id="IPR004265">
    <property type="entry name" value="Dirigent"/>
</dbReference>
<feature type="chain" id="PRO_5016195075" description="Dirigent protein" evidence="4">
    <location>
        <begin position="30"/>
        <end position="195"/>
    </location>
</feature>
<keyword evidence="6" id="KW-1185">Reference proteome</keyword>
<comment type="subunit">
    <text evidence="2 4">Homodimer.</text>
</comment>